<gene>
    <name evidence="5" type="ORF">ACFSR5_21190</name>
</gene>
<dbReference type="SUPFAM" id="SSF51735">
    <property type="entry name" value="NAD(P)-binding Rossmann-fold domains"/>
    <property type="match status" value="1"/>
</dbReference>
<dbReference type="Gene3D" id="3.40.50.720">
    <property type="entry name" value="NAD(P)-binding Rossmann-like Domain"/>
    <property type="match status" value="1"/>
</dbReference>
<evidence type="ECO:0000259" key="4">
    <source>
        <dbReference type="Pfam" id="PF08501"/>
    </source>
</evidence>
<evidence type="ECO:0000256" key="2">
    <source>
        <dbReference type="ARBA" id="ARBA00023002"/>
    </source>
</evidence>
<dbReference type="InterPro" id="IPR013708">
    <property type="entry name" value="Shikimate_DH-bd_N"/>
</dbReference>
<dbReference type="CDD" id="cd01065">
    <property type="entry name" value="NAD_bind_Shikimate_DH"/>
    <property type="match status" value="1"/>
</dbReference>
<proteinExistence type="predicted"/>
<comment type="caution">
    <text evidence="5">The sequence shown here is derived from an EMBL/GenBank/DDBJ whole genome shotgun (WGS) entry which is preliminary data.</text>
</comment>
<reference evidence="6" key="1">
    <citation type="journal article" date="2019" name="Int. J. Syst. Evol. Microbiol.">
        <title>The Global Catalogue of Microorganisms (GCM) 10K type strain sequencing project: providing services to taxonomists for standard genome sequencing and annotation.</title>
        <authorList>
            <consortium name="The Broad Institute Genomics Platform"/>
            <consortium name="The Broad Institute Genome Sequencing Center for Infectious Disease"/>
            <person name="Wu L."/>
            <person name="Ma J."/>
        </authorList>
    </citation>
    <scope>NUCLEOTIDE SEQUENCE [LARGE SCALE GENOMIC DNA]</scope>
    <source>
        <strain evidence="6">KCTC 42662</strain>
    </source>
</reference>
<comment type="pathway">
    <text evidence="1">Metabolic intermediate biosynthesis; chorismate biosynthesis; chorismate from D-erythrose 4-phosphate and phosphoenolpyruvate: step 4/7.</text>
</comment>
<evidence type="ECO:0000256" key="1">
    <source>
        <dbReference type="ARBA" id="ARBA00004871"/>
    </source>
</evidence>
<dbReference type="RefSeq" id="WP_380906583.1">
    <property type="nucleotide sequence ID" value="NZ_JBHUEG010000018.1"/>
</dbReference>
<keyword evidence="2" id="KW-0560">Oxidoreductase</keyword>
<sequence>MKKLGLIGYPLGHSFSKKYYHAKFDAEHITDIDYDLYALQDIQQFPMLYEDDHAFYGFNVTIPHKRSIMPFLDALSPEATEIQAVNCIQIRRKDGRAYLKGFNTDAYGFEQSLLPLLKQQHTQALVFGNGGAAQAVYYVLNKLGISFQIVSRSKENGDLTYADLTRETIHSHTLLINCSPVGTFPDIDQAPRIPYEGIGQDHLLYDLIYNPDETTFLRRGKERGAVTKNGYEMLVLQAEKNWDIWNEE</sequence>
<dbReference type="InterPro" id="IPR046346">
    <property type="entry name" value="Aminoacid_DH-like_N_sf"/>
</dbReference>
<dbReference type="PANTHER" id="PTHR21089:SF1">
    <property type="entry name" value="BIFUNCTIONAL 3-DEHYDROQUINATE DEHYDRATASE_SHIKIMATE DEHYDROGENASE, CHLOROPLASTIC"/>
    <property type="match status" value="1"/>
</dbReference>
<dbReference type="PANTHER" id="PTHR21089">
    <property type="entry name" value="SHIKIMATE DEHYDROGENASE"/>
    <property type="match status" value="1"/>
</dbReference>
<dbReference type="InterPro" id="IPR022893">
    <property type="entry name" value="Shikimate_DH_fam"/>
</dbReference>
<dbReference type="Gene3D" id="3.40.50.10860">
    <property type="entry name" value="Leucine Dehydrogenase, chain A, domain 1"/>
    <property type="match status" value="1"/>
</dbReference>
<evidence type="ECO:0000313" key="5">
    <source>
        <dbReference type="EMBL" id="MFD2550174.1"/>
    </source>
</evidence>
<dbReference type="InterPro" id="IPR036291">
    <property type="entry name" value="NAD(P)-bd_dom_sf"/>
</dbReference>
<accession>A0ABW5KNE2</accession>
<name>A0ABW5KNE2_9SPHI</name>
<dbReference type="SUPFAM" id="SSF53223">
    <property type="entry name" value="Aminoacid dehydrogenase-like, N-terminal domain"/>
    <property type="match status" value="1"/>
</dbReference>
<keyword evidence="3" id="KW-0057">Aromatic amino acid biosynthesis</keyword>
<evidence type="ECO:0000313" key="6">
    <source>
        <dbReference type="Proteomes" id="UP001597545"/>
    </source>
</evidence>
<organism evidence="5 6">
    <name type="scientific">Sphingobacterium suaedae</name>
    <dbReference type="NCBI Taxonomy" id="1686402"/>
    <lineage>
        <taxon>Bacteria</taxon>
        <taxon>Pseudomonadati</taxon>
        <taxon>Bacteroidota</taxon>
        <taxon>Sphingobacteriia</taxon>
        <taxon>Sphingobacteriales</taxon>
        <taxon>Sphingobacteriaceae</taxon>
        <taxon>Sphingobacterium</taxon>
    </lineage>
</organism>
<dbReference type="EMBL" id="JBHULR010000021">
    <property type="protein sequence ID" value="MFD2550174.1"/>
    <property type="molecule type" value="Genomic_DNA"/>
</dbReference>
<feature type="domain" description="Shikimate dehydrogenase substrate binding N-terminal" evidence="4">
    <location>
        <begin position="6"/>
        <end position="88"/>
    </location>
</feature>
<keyword evidence="6" id="KW-1185">Reference proteome</keyword>
<dbReference type="Proteomes" id="UP001597545">
    <property type="component" value="Unassembled WGS sequence"/>
</dbReference>
<keyword evidence="3" id="KW-0028">Amino-acid biosynthesis</keyword>
<dbReference type="Pfam" id="PF08501">
    <property type="entry name" value="Shikimate_dh_N"/>
    <property type="match status" value="1"/>
</dbReference>
<protein>
    <submittedName>
        <fullName evidence="5">Shikimate dehydrogenase family protein</fullName>
    </submittedName>
</protein>
<evidence type="ECO:0000256" key="3">
    <source>
        <dbReference type="ARBA" id="ARBA00023141"/>
    </source>
</evidence>